<sequence>MSGGGRPPNSAPSLPLHSSSSGSLGSLQTPDTSSLFLSSLGSHARPRTAEFTSLEDLLNFSGIAQQTSSLEVLARDLEQKGAASAGPPEPKRLCTDVTSHSSPLSLSANNAASTVVVSPLPQPRTSAAPLTRNSPTSSVAIPTLFQTSRPSMPVVQSTTQTNLTPTTTRPSLAGTPLLTGSTVRLVTGSTTSSLLPHSSYSINPPVIPSGIPFPTCLPSSLSTLTAITTSPVVPSVLAQSTTLTSSATMPPHTFFPSSTSLQIPPSTSASTFSISNTSTTSTGSAGTRTNPPGAAPTSLPSLPASPAQRALLVQLVQAYKQCSALGDTQGQAKVKAQLNLLLQAQQKIAAISPTNHTNFLQTKNTASSQLTVTSPLAIQPVTMAPTSSTSLSQFSLLNPTSTSVPNPTSTSLLNPTSTSLLNPTSTSLLNPTGTSLLNPTSTSLLNPTGTSLLNPTSTSLLNPTGTSLLNPTGTSLLNPTGTSLLNPTGTSLLNSTSTSLLNPTSTSLLNPTSTSLLNPTSTSLLNPTSTSLLNPTSTSLLNLTGTSLLQSPQLTFSRLTSSAKGVEPVAMESVSNSQKQGFQPNSTSPSTHALTTLTPISSQARVSAPSGSASALKAAALYNLRLRQLQLFLQSLPEDQRPHSIPELKALLQKSGGPLGALTAAAVTSTTSSAPVPTLLTSSLPRSAASHIVPTVGQCLPQLTQDPPATTSTPVTAPPSTASLLHSLARGSMPLSPTSLFHFTGSHLSSASPSASSQLPTSTIGTAGTIGTTPPTTGTIVSLPLTTRTNVPFTIGTTSTPPLTTGTTITPPLTTVTPPTGTTATLLTTKQTNSQPVSDVNKSLTSIANSEPIKPGVPTPLPPGVNPETLGVLCRMPDSDLQKLKLPPVLMTAIRVWRGQQSTGLHRGRKPVGSQAVPIIIPPSTSSSSHQSTATAATSALTSASRGQSTSRPATRHQVRVEQNKAEKDRLAALNKVLQSSEEARIAYRFNMLRDKMTNQLMAPDSHTPFKSLHDVIARLLPYHMWSEAEPPPGAIDKADAVYESVAQVLMSRSHGLMSNYQHLIYNDARRDSEAVMGVCLERLWQESERERREQESLLSQQAAQVAADLMIAGALGSGGGPLCGFDFDAEFAFGDVMNSDPMLTFEPGIT</sequence>
<reference evidence="3" key="1">
    <citation type="submission" date="2023-03" db="EMBL/GenBank/DDBJ databases">
        <authorList>
            <person name="Steffen K."/>
            <person name="Cardenas P."/>
        </authorList>
    </citation>
    <scope>NUCLEOTIDE SEQUENCE</scope>
</reference>
<feature type="compositionally biased region" description="Polar residues" evidence="1">
    <location>
        <begin position="28"/>
        <end position="41"/>
    </location>
</feature>
<name>A0AA35W5J1_GEOBA</name>
<dbReference type="PANTHER" id="PTHR33631:SF1">
    <property type="entry name" value="DYNEIN HEAVY CHAIN"/>
    <property type="match status" value="1"/>
</dbReference>
<evidence type="ECO:0000313" key="3">
    <source>
        <dbReference type="EMBL" id="CAI7995464.1"/>
    </source>
</evidence>
<feature type="region of interest" description="Disordered" evidence="1">
    <location>
        <begin position="901"/>
        <end position="967"/>
    </location>
</feature>
<accession>A0AA35W5J1</accession>
<feature type="compositionally biased region" description="Low complexity" evidence="1">
    <location>
        <begin position="7"/>
        <end position="27"/>
    </location>
</feature>
<feature type="region of interest" description="Disordered" evidence="1">
    <location>
        <begin position="150"/>
        <end position="175"/>
    </location>
</feature>
<feature type="compositionally biased region" description="Low complexity" evidence="1">
    <location>
        <begin position="794"/>
        <end position="818"/>
    </location>
</feature>
<evidence type="ECO:0000313" key="4">
    <source>
        <dbReference type="Proteomes" id="UP001174909"/>
    </source>
</evidence>
<feature type="compositionally biased region" description="Low complexity" evidence="1">
    <location>
        <begin position="749"/>
        <end position="780"/>
    </location>
</feature>
<feature type="region of interest" description="Disordered" evidence="1">
    <location>
        <begin position="398"/>
        <end position="442"/>
    </location>
</feature>
<feature type="region of interest" description="Disordered" evidence="1">
    <location>
        <begin position="572"/>
        <end position="591"/>
    </location>
</feature>
<dbReference type="EMBL" id="CASHTH010000247">
    <property type="protein sequence ID" value="CAI7995464.1"/>
    <property type="molecule type" value="Genomic_DNA"/>
</dbReference>
<feature type="compositionally biased region" description="Low complexity" evidence="1">
    <location>
        <begin position="156"/>
        <end position="172"/>
    </location>
</feature>
<feature type="compositionally biased region" description="Low complexity" evidence="1">
    <location>
        <begin position="266"/>
        <end position="303"/>
    </location>
</feature>
<evidence type="ECO:0000259" key="2">
    <source>
        <dbReference type="Pfam" id="PF15249"/>
    </source>
</evidence>
<protein>
    <submittedName>
        <fullName evidence="3">Epsin-1</fullName>
    </submittedName>
</protein>
<dbReference type="InterPro" id="IPR015671">
    <property type="entry name" value="GSCR1_dom"/>
</dbReference>
<dbReference type="PANTHER" id="PTHR33631">
    <property type="match status" value="1"/>
</dbReference>
<keyword evidence="4" id="KW-1185">Reference proteome</keyword>
<feature type="region of interest" description="Disordered" evidence="1">
    <location>
        <begin position="255"/>
        <end position="303"/>
    </location>
</feature>
<feature type="region of interest" description="Disordered" evidence="1">
    <location>
        <begin position="749"/>
        <end position="818"/>
    </location>
</feature>
<gene>
    <name evidence="3" type="ORF">GBAR_LOCUS1694</name>
</gene>
<feature type="compositionally biased region" description="Low complexity" evidence="1">
    <location>
        <begin position="924"/>
        <end position="945"/>
    </location>
</feature>
<proteinExistence type="predicted"/>
<dbReference type="AlphaFoldDB" id="A0AA35W5J1"/>
<comment type="caution">
    <text evidence="3">The sequence shown here is derived from an EMBL/GenBank/DDBJ whole genome shotgun (WGS) entry which is preliminary data.</text>
</comment>
<feature type="compositionally biased region" description="Polar residues" evidence="1">
    <location>
        <begin position="573"/>
        <end position="591"/>
    </location>
</feature>
<feature type="region of interest" description="Disordered" evidence="1">
    <location>
        <begin position="80"/>
        <end position="99"/>
    </location>
</feature>
<feature type="compositionally biased region" description="Polar residues" evidence="1">
    <location>
        <begin position="255"/>
        <end position="265"/>
    </location>
</feature>
<organism evidence="3 4">
    <name type="scientific">Geodia barretti</name>
    <name type="common">Barrett's horny sponge</name>
    <dbReference type="NCBI Taxonomy" id="519541"/>
    <lineage>
        <taxon>Eukaryota</taxon>
        <taxon>Metazoa</taxon>
        <taxon>Porifera</taxon>
        <taxon>Demospongiae</taxon>
        <taxon>Heteroscleromorpha</taxon>
        <taxon>Tetractinellida</taxon>
        <taxon>Astrophorina</taxon>
        <taxon>Geodiidae</taxon>
        <taxon>Geodia</taxon>
    </lineage>
</organism>
<feature type="region of interest" description="Disordered" evidence="1">
    <location>
        <begin position="1"/>
        <end position="42"/>
    </location>
</feature>
<feature type="domain" description="GLTSCR protein conserved" evidence="2">
    <location>
        <begin position="1000"/>
        <end position="1096"/>
    </location>
</feature>
<dbReference type="Pfam" id="PF15249">
    <property type="entry name" value="GLTSCR1"/>
    <property type="match status" value="1"/>
</dbReference>
<evidence type="ECO:0000256" key="1">
    <source>
        <dbReference type="SAM" id="MobiDB-lite"/>
    </source>
</evidence>
<dbReference type="Proteomes" id="UP001174909">
    <property type="component" value="Unassembled WGS sequence"/>
</dbReference>